<sequence>LKLKTGQKMPPRRAGAVDRVTRRVAREAQRGPRPTQPSDIWDQLLATTATASVHRGVLPAAWHLAPDGSPIDSGAYSFGAKRCGCPGKSCHCQRWFSDPMALLGWDSHRHRYFFGYMPLAMAVINAMPDQSSHPLLVSLALHPGNRNDAVAYPDLLVKTQALYAAEDPAIRITHMVGDAAFDANALWTFTRERGVVPAFAPPGPVEPAHISPAARAAGITLDDKNRPHCSADRNLIGLGQKRLGVTVYACPLRQRRHESCDSPCAKARQTVTVNDRGSRYAESGVPYGTPAWTTLYAERTGVERAFSLWTQDGIKRAHHRRPYLWLARLAMGAIVAHHQAWGRVAAA</sequence>
<gene>
    <name evidence="2" type="ORF">HIJ39_23020</name>
</gene>
<comment type="caution">
    <text evidence="2">The sequence shown here is derived from an EMBL/GenBank/DDBJ whole genome shotgun (WGS) entry which is preliminary data.</text>
</comment>
<dbReference type="EMBL" id="JABBVZ010000282">
    <property type="protein sequence ID" value="NMP25167.1"/>
    <property type="molecule type" value="Genomic_DNA"/>
</dbReference>
<reference evidence="2 3" key="1">
    <citation type="submission" date="2020-04" db="EMBL/GenBank/DDBJ databases">
        <authorList>
            <person name="Zhang R."/>
            <person name="Schippers A."/>
        </authorList>
    </citation>
    <scope>NUCLEOTIDE SEQUENCE [LARGE SCALE GENOMIC DNA]</scope>
    <source>
        <strain evidence="2 3">DSM 109850</strain>
    </source>
</reference>
<proteinExistence type="predicted"/>
<feature type="non-terminal residue" evidence="2">
    <location>
        <position position="1"/>
    </location>
</feature>
<dbReference type="GO" id="GO:0004803">
    <property type="term" value="F:transposase activity"/>
    <property type="evidence" value="ECO:0007669"/>
    <property type="project" value="InterPro"/>
</dbReference>
<dbReference type="GO" id="GO:0006313">
    <property type="term" value="P:DNA transposition"/>
    <property type="evidence" value="ECO:0007669"/>
    <property type="project" value="InterPro"/>
</dbReference>
<dbReference type="Pfam" id="PF01609">
    <property type="entry name" value="DDE_Tnp_1"/>
    <property type="match status" value="1"/>
</dbReference>
<dbReference type="AlphaFoldDB" id="A0A7Y0L8C5"/>
<evidence type="ECO:0000259" key="1">
    <source>
        <dbReference type="Pfam" id="PF01609"/>
    </source>
</evidence>
<protein>
    <submittedName>
        <fullName evidence="2">Transposase</fullName>
    </submittedName>
</protein>
<name>A0A7Y0L8C5_9FIRM</name>
<evidence type="ECO:0000313" key="2">
    <source>
        <dbReference type="EMBL" id="NMP25167.1"/>
    </source>
</evidence>
<dbReference type="InterPro" id="IPR002559">
    <property type="entry name" value="Transposase_11"/>
</dbReference>
<accession>A0A7Y0L8C5</accession>
<organism evidence="2 3">
    <name type="scientific">Sulfobacillus harzensis</name>
    <dbReference type="NCBI Taxonomy" id="2729629"/>
    <lineage>
        <taxon>Bacteria</taxon>
        <taxon>Bacillati</taxon>
        <taxon>Bacillota</taxon>
        <taxon>Clostridia</taxon>
        <taxon>Eubacteriales</taxon>
        <taxon>Clostridiales Family XVII. Incertae Sedis</taxon>
        <taxon>Sulfobacillus</taxon>
    </lineage>
</organism>
<evidence type="ECO:0000313" key="3">
    <source>
        <dbReference type="Proteomes" id="UP000533476"/>
    </source>
</evidence>
<dbReference type="GO" id="GO:0003677">
    <property type="term" value="F:DNA binding"/>
    <property type="evidence" value="ECO:0007669"/>
    <property type="project" value="InterPro"/>
</dbReference>
<dbReference type="RefSeq" id="WP_169103355.1">
    <property type="nucleotide sequence ID" value="NZ_JABBVZ010000282.1"/>
</dbReference>
<dbReference type="Proteomes" id="UP000533476">
    <property type="component" value="Unassembled WGS sequence"/>
</dbReference>
<feature type="domain" description="Transposase IS4-like" evidence="1">
    <location>
        <begin position="130"/>
        <end position="321"/>
    </location>
</feature>
<keyword evidence="3" id="KW-1185">Reference proteome</keyword>